<dbReference type="PANTHER" id="PTHR21634:SF9">
    <property type="entry name" value="RE13835P"/>
    <property type="match status" value="1"/>
</dbReference>
<comment type="caution">
    <text evidence="1">The sequence shown here is derived from an EMBL/GenBank/DDBJ whole genome shotgun (WGS) entry which is preliminary data.</text>
</comment>
<reference evidence="1 2" key="1">
    <citation type="submission" date="2023-08" db="EMBL/GenBank/DDBJ databases">
        <title>Black Yeasts Isolated from many extreme environments.</title>
        <authorList>
            <person name="Coleine C."/>
            <person name="Stajich J.E."/>
            <person name="Selbmann L."/>
        </authorList>
    </citation>
    <scope>NUCLEOTIDE SEQUENCE [LARGE SCALE GENOMIC DNA]</scope>
    <source>
        <strain evidence="1 2">CCFEE 536</strain>
    </source>
</reference>
<organism evidence="1 2">
    <name type="scientific">Cryomyces antarcticus</name>
    <dbReference type="NCBI Taxonomy" id="329879"/>
    <lineage>
        <taxon>Eukaryota</taxon>
        <taxon>Fungi</taxon>
        <taxon>Dikarya</taxon>
        <taxon>Ascomycota</taxon>
        <taxon>Pezizomycotina</taxon>
        <taxon>Dothideomycetes</taxon>
        <taxon>Dothideomycetes incertae sedis</taxon>
        <taxon>Cryomyces</taxon>
    </lineage>
</organism>
<dbReference type="Proteomes" id="UP001357485">
    <property type="component" value="Unassembled WGS sequence"/>
</dbReference>
<name>A0ABR0LSS1_9PEZI</name>
<dbReference type="EMBL" id="JAVRRA010011507">
    <property type="protein sequence ID" value="KAK5240172.1"/>
    <property type="molecule type" value="Genomic_DNA"/>
</dbReference>
<gene>
    <name evidence="1" type="ORF">LTR16_011012</name>
</gene>
<accession>A0ABR0LSS1</accession>
<sequence length="114" mass="13220">MQSRSIKVQPGALSEDVDLKRLAFLAAERVVRGIKIPRVVTGQERWGIWRDEARSIGKWAGAREQNFFFYNLLSSFLGNHTEWLNNIGPIDYRRRHYDQQKSSPSEELTIASRT</sequence>
<evidence type="ECO:0000313" key="1">
    <source>
        <dbReference type="EMBL" id="KAK5240172.1"/>
    </source>
</evidence>
<keyword evidence="2" id="KW-1185">Reference proteome</keyword>
<dbReference type="PANTHER" id="PTHR21634">
    <property type="entry name" value="RE13835P"/>
    <property type="match status" value="1"/>
</dbReference>
<proteinExistence type="predicted"/>
<feature type="non-terminal residue" evidence="1">
    <location>
        <position position="114"/>
    </location>
</feature>
<protein>
    <submittedName>
        <fullName evidence="1">Uncharacterized protein</fullName>
    </submittedName>
</protein>
<evidence type="ECO:0000313" key="2">
    <source>
        <dbReference type="Proteomes" id="UP001357485"/>
    </source>
</evidence>